<keyword evidence="6" id="KW-0995">Kinetochore</keyword>
<evidence type="ECO:0000256" key="3">
    <source>
        <dbReference type="ARBA" id="ARBA00022454"/>
    </source>
</evidence>
<keyword evidence="8" id="KW-0131">Cell cycle</keyword>
<evidence type="ECO:0000256" key="8">
    <source>
        <dbReference type="ARBA" id="ARBA00023306"/>
    </source>
</evidence>
<evidence type="ECO:0000256" key="7">
    <source>
        <dbReference type="ARBA" id="ARBA00023242"/>
    </source>
</evidence>
<reference evidence="12" key="1">
    <citation type="journal article" date="2018" name="Nat. Microbiol.">
        <title>Leveraging single-cell genomics to expand the fungal tree of life.</title>
        <authorList>
            <person name="Ahrendt S.R."/>
            <person name="Quandt C.A."/>
            <person name="Ciobanu D."/>
            <person name="Clum A."/>
            <person name="Salamov A."/>
            <person name="Andreopoulos B."/>
            <person name="Cheng J.F."/>
            <person name="Woyke T."/>
            <person name="Pelin A."/>
            <person name="Henrissat B."/>
            <person name="Reynolds N.K."/>
            <person name="Benny G.L."/>
            <person name="Smith M.E."/>
            <person name="James T.Y."/>
            <person name="Grigoriev I.V."/>
        </authorList>
    </citation>
    <scope>NUCLEOTIDE SEQUENCE [LARGE SCALE GENOMIC DNA]</scope>
</reference>
<evidence type="ECO:0000256" key="5">
    <source>
        <dbReference type="ARBA" id="ARBA00022776"/>
    </source>
</evidence>
<sequence length="195" mass="22607">MTRSKSSQEAMEEEEGRRIAQLRQVFEKALEKSLRPCTFEKLSKCYPTLAQTKPELLRLAAHQAKEYLRKTSTESFDRALEQRELVARVNELEEMTTRARRGEYQAQTFVPYPREPQRVLAASSVPPKREELARLQASLRKMEKEVDGAKTRVMRATEECKEARQALADRQMAIQELKHATEELEKKAGEEIKNL</sequence>
<dbReference type="GO" id="GO:0000444">
    <property type="term" value="C:MIS12/MIND type complex"/>
    <property type="evidence" value="ECO:0007669"/>
    <property type="project" value="InterPro"/>
</dbReference>
<evidence type="ECO:0000256" key="4">
    <source>
        <dbReference type="ARBA" id="ARBA00022618"/>
    </source>
</evidence>
<evidence type="ECO:0000256" key="6">
    <source>
        <dbReference type="ARBA" id="ARBA00022838"/>
    </source>
</evidence>
<dbReference type="AlphaFoldDB" id="A0A4P9Y7G2"/>
<keyword evidence="12" id="KW-1185">Reference proteome</keyword>
<evidence type="ECO:0000313" key="11">
    <source>
        <dbReference type="EMBL" id="RKP13840.1"/>
    </source>
</evidence>
<protein>
    <recommendedName>
        <fullName evidence="13">Nnf1-domain-containing protein</fullName>
    </recommendedName>
</protein>
<evidence type="ECO:0000256" key="2">
    <source>
        <dbReference type="ARBA" id="ARBA00004629"/>
    </source>
</evidence>
<evidence type="ECO:0000313" key="12">
    <source>
        <dbReference type="Proteomes" id="UP000267251"/>
    </source>
</evidence>
<dbReference type="GO" id="GO:0005634">
    <property type="term" value="C:nucleus"/>
    <property type="evidence" value="ECO:0007669"/>
    <property type="project" value="UniProtKB-SubCell"/>
</dbReference>
<keyword evidence="10" id="KW-0175">Coiled coil</keyword>
<comment type="subcellular location">
    <subcellularLocation>
        <location evidence="2">Chromosome</location>
        <location evidence="2">Centromere</location>
        <location evidence="2">Kinetochore</location>
    </subcellularLocation>
    <subcellularLocation>
        <location evidence="1">Nucleus</location>
    </subcellularLocation>
</comment>
<evidence type="ECO:0008006" key="13">
    <source>
        <dbReference type="Google" id="ProtNLM"/>
    </source>
</evidence>
<dbReference type="PANTHER" id="PTHR15459:SF3">
    <property type="entry name" value="POLYAMINE-MODULATED FACTOR 1"/>
    <property type="match status" value="1"/>
</dbReference>
<evidence type="ECO:0000256" key="9">
    <source>
        <dbReference type="ARBA" id="ARBA00023328"/>
    </source>
</evidence>
<dbReference type="InterPro" id="IPR007128">
    <property type="entry name" value="PMF1/Nnf1"/>
</dbReference>
<evidence type="ECO:0000256" key="10">
    <source>
        <dbReference type="SAM" id="Coils"/>
    </source>
</evidence>
<dbReference type="Proteomes" id="UP000267251">
    <property type="component" value="Unassembled WGS sequence"/>
</dbReference>
<evidence type="ECO:0000256" key="1">
    <source>
        <dbReference type="ARBA" id="ARBA00004123"/>
    </source>
</evidence>
<feature type="coiled-coil region" evidence="10">
    <location>
        <begin position="132"/>
        <end position="194"/>
    </location>
</feature>
<dbReference type="OrthoDB" id="18453at2759"/>
<keyword evidence="7" id="KW-0539">Nucleus</keyword>
<dbReference type="PANTHER" id="PTHR15459">
    <property type="entry name" value="POLYAMINE-MODULATED FACTOR 1"/>
    <property type="match status" value="1"/>
</dbReference>
<dbReference type="Pfam" id="PF03980">
    <property type="entry name" value="Nnf1"/>
    <property type="match status" value="1"/>
</dbReference>
<name>A0A4P9Y7G2_9FUNG</name>
<proteinExistence type="predicted"/>
<dbReference type="EMBL" id="KZ987934">
    <property type="protein sequence ID" value="RKP13840.1"/>
    <property type="molecule type" value="Genomic_DNA"/>
</dbReference>
<keyword evidence="4" id="KW-0132">Cell division</keyword>
<dbReference type="GO" id="GO:0007059">
    <property type="term" value="P:chromosome segregation"/>
    <property type="evidence" value="ECO:0007669"/>
    <property type="project" value="TreeGrafter"/>
</dbReference>
<gene>
    <name evidence="11" type="ORF">BJ684DRAFT_15799</name>
</gene>
<dbReference type="GO" id="GO:0051301">
    <property type="term" value="P:cell division"/>
    <property type="evidence" value="ECO:0007669"/>
    <property type="project" value="UniProtKB-KW"/>
</dbReference>
<keyword evidence="9" id="KW-0137">Centromere</keyword>
<organism evidence="11 12">
    <name type="scientific">Piptocephalis cylindrospora</name>
    <dbReference type="NCBI Taxonomy" id="1907219"/>
    <lineage>
        <taxon>Eukaryota</taxon>
        <taxon>Fungi</taxon>
        <taxon>Fungi incertae sedis</taxon>
        <taxon>Zoopagomycota</taxon>
        <taxon>Zoopagomycotina</taxon>
        <taxon>Zoopagomycetes</taxon>
        <taxon>Zoopagales</taxon>
        <taxon>Piptocephalidaceae</taxon>
        <taxon>Piptocephalis</taxon>
    </lineage>
</organism>
<keyword evidence="3" id="KW-0158">Chromosome</keyword>
<keyword evidence="5" id="KW-0498">Mitosis</keyword>
<accession>A0A4P9Y7G2</accession>